<reference evidence="2 3" key="1">
    <citation type="submission" date="2019-12" db="EMBL/GenBank/DDBJ databases">
        <authorList>
            <person name="Floudas D."/>
            <person name="Bentzer J."/>
            <person name="Ahren D."/>
            <person name="Johansson T."/>
            <person name="Persson P."/>
            <person name="Tunlid A."/>
        </authorList>
    </citation>
    <scope>NUCLEOTIDE SEQUENCE [LARGE SCALE GENOMIC DNA]</scope>
    <source>
        <strain evidence="2 3">CBS 102.39</strain>
    </source>
</reference>
<feature type="compositionally biased region" description="Basic residues" evidence="1">
    <location>
        <begin position="47"/>
        <end position="60"/>
    </location>
</feature>
<evidence type="ECO:0000313" key="2">
    <source>
        <dbReference type="EMBL" id="KAF4611710.1"/>
    </source>
</evidence>
<name>A0A8H4QJ65_9AGAR</name>
<keyword evidence="3" id="KW-1185">Reference proteome</keyword>
<dbReference type="AlphaFoldDB" id="A0A8H4QJ65"/>
<dbReference type="EMBL" id="JAACJL010000057">
    <property type="protein sequence ID" value="KAF4611710.1"/>
    <property type="molecule type" value="Genomic_DNA"/>
</dbReference>
<feature type="region of interest" description="Disordered" evidence="1">
    <location>
        <begin position="1"/>
        <end position="72"/>
    </location>
</feature>
<proteinExistence type="predicted"/>
<evidence type="ECO:0000256" key="1">
    <source>
        <dbReference type="SAM" id="MobiDB-lite"/>
    </source>
</evidence>
<sequence>MDLFFGGLDSPPTPSSPRSSRSASPSPPAASTPGAGSQEQLTFQWNGKRRRDGRRQRKKPPAYYGALPLSPA</sequence>
<comment type="caution">
    <text evidence="2">The sequence shown here is derived from an EMBL/GenBank/DDBJ whole genome shotgun (WGS) entry which is preliminary data.</text>
</comment>
<organism evidence="2 3">
    <name type="scientific">Agrocybe pediades</name>
    <dbReference type="NCBI Taxonomy" id="84607"/>
    <lineage>
        <taxon>Eukaryota</taxon>
        <taxon>Fungi</taxon>
        <taxon>Dikarya</taxon>
        <taxon>Basidiomycota</taxon>
        <taxon>Agaricomycotina</taxon>
        <taxon>Agaricomycetes</taxon>
        <taxon>Agaricomycetidae</taxon>
        <taxon>Agaricales</taxon>
        <taxon>Agaricineae</taxon>
        <taxon>Strophariaceae</taxon>
        <taxon>Agrocybe</taxon>
    </lineage>
</organism>
<evidence type="ECO:0000313" key="3">
    <source>
        <dbReference type="Proteomes" id="UP000521872"/>
    </source>
</evidence>
<dbReference type="Proteomes" id="UP000521872">
    <property type="component" value="Unassembled WGS sequence"/>
</dbReference>
<gene>
    <name evidence="2" type="ORF">D9613_004048</name>
</gene>
<protein>
    <submittedName>
        <fullName evidence="2">Uncharacterized protein</fullName>
    </submittedName>
</protein>
<accession>A0A8H4QJ65</accession>